<dbReference type="Pfam" id="PF13875">
    <property type="entry name" value="DUF4202"/>
    <property type="match status" value="1"/>
</dbReference>
<dbReference type="InterPro" id="IPR025255">
    <property type="entry name" value="DUF4202"/>
</dbReference>
<dbReference type="Proteomes" id="UP000229433">
    <property type="component" value="Unassembled WGS sequence"/>
</dbReference>
<dbReference type="PANTHER" id="PTHR41729:SF1">
    <property type="entry name" value="GLUTAMYL-TRNA SYNTHETASE"/>
    <property type="match status" value="1"/>
</dbReference>
<gene>
    <name evidence="1" type="ORF">CJ305_02225</name>
</gene>
<comment type="caution">
    <text evidence="1">The sequence shown here is derived from an EMBL/GenBank/DDBJ whole genome shotgun (WGS) entry which is preliminary data.</text>
</comment>
<dbReference type="PANTHER" id="PTHR41729">
    <property type="entry name" value="GLUTAMYL-TRNA SYNTHETASE"/>
    <property type="match status" value="1"/>
</dbReference>
<name>A0A2G1VWA4_9FLAO</name>
<proteinExistence type="predicted"/>
<organism evidence="1 2">
    <name type="scientific">Leeuwenhoekiella nanhaiensis</name>
    <dbReference type="NCBI Taxonomy" id="1655491"/>
    <lineage>
        <taxon>Bacteria</taxon>
        <taxon>Pseudomonadati</taxon>
        <taxon>Bacteroidota</taxon>
        <taxon>Flavobacteriia</taxon>
        <taxon>Flavobacteriales</taxon>
        <taxon>Flavobacteriaceae</taxon>
        <taxon>Leeuwenhoekiella</taxon>
    </lineage>
</organism>
<evidence type="ECO:0000313" key="1">
    <source>
        <dbReference type="EMBL" id="PHQ31062.1"/>
    </source>
</evidence>
<dbReference type="RefSeq" id="WP_099644602.1">
    <property type="nucleotide sequence ID" value="NZ_KZ319287.1"/>
</dbReference>
<protein>
    <recommendedName>
        <fullName evidence="3">DUF4202 domain-containing protein</fullName>
    </recommendedName>
</protein>
<evidence type="ECO:0000313" key="2">
    <source>
        <dbReference type="Proteomes" id="UP000229433"/>
    </source>
</evidence>
<dbReference type="OrthoDB" id="9799165at2"/>
<accession>A0A2G1VWA4</accession>
<dbReference type="AlphaFoldDB" id="A0A2G1VWA4"/>
<dbReference type="EMBL" id="NQXA01000001">
    <property type="protein sequence ID" value="PHQ31062.1"/>
    <property type="molecule type" value="Genomic_DNA"/>
</dbReference>
<evidence type="ECO:0008006" key="3">
    <source>
        <dbReference type="Google" id="ProtNLM"/>
    </source>
</evidence>
<sequence length="192" mass="22264">MTVLEQAFAAIDAKNAEDPNYELVNGEEIPKELLYSRRMSARLQDFDPEAPETLQIAARAQHICRWQIPRDSYPMNRTGYLKWREDLKKMHASITTGILENLGFTEEFRDRVAFLIRKKLLKKDEDSQKLEDVICLVFLDYYFEDFAKGHPEEKVIDILQKTWAKMSEAGHKAALSLDLSPKTRELVTKALT</sequence>
<keyword evidence="2" id="KW-1185">Reference proteome</keyword>
<reference evidence="1 2" key="1">
    <citation type="submission" date="2017-08" db="EMBL/GenBank/DDBJ databases">
        <title>The whole genome shortgun sequences of strain Leeuwenhoekiella nanhaiensis G18 from the South China Sea.</title>
        <authorList>
            <person name="Liu Q."/>
        </authorList>
    </citation>
    <scope>NUCLEOTIDE SEQUENCE [LARGE SCALE GENOMIC DNA]</scope>
    <source>
        <strain evidence="1 2">G18</strain>
    </source>
</reference>